<feature type="region of interest" description="Disordered" evidence="1">
    <location>
        <begin position="276"/>
        <end position="307"/>
    </location>
</feature>
<evidence type="ECO:0000313" key="2">
    <source>
        <dbReference type="EMBL" id="CEL62405.1"/>
    </source>
</evidence>
<dbReference type="EMBL" id="LN679168">
    <property type="protein sequence ID" value="CEL62405.1"/>
    <property type="molecule type" value="Genomic_DNA"/>
</dbReference>
<protein>
    <submittedName>
        <fullName evidence="2">Uncharacterized protein</fullName>
    </submittedName>
</protein>
<feature type="compositionally biased region" description="Basic residues" evidence="1">
    <location>
        <begin position="467"/>
        <end position="478"/>
    </location>
</feature>
<feature type="region of interest" description="Disordered" evidence="1">
    <location>
        <begin position="1"/>
        <end position="37"/>
    </location>
</feature>
<evidence type="ECO:0000256" key="1">
    <source>
        <dbReference type="SAM" id="MobiDB-lite"/>
    </source>
</evidence>
<feature type="region of interest" description="Disordered" evidence="1">
    <location>
        <begin position="450"/>
        <end position="478"/>
    </location>
</feature>
<feature type="compositionally biased region" description="Polar residues" evidence="1">
    <location>
        <begin position="450"/>
        <end position="465"/>
    </location>
</feature>
<dbReference type="Proteomes" id="UP000059188">
    <property type="component" value="Unassembled WGS sequence"/>
</dbReference>
<reference evidence="2 3" key="1">
    <citation type="submission" date="2014-11" db="EMBL/GenBank/DDBJ databases">
        <authorList>
            <person name="Wibberg Daniel"/>
        </authorList>
    </citation>
    <scope>NUCLEOTIDE SEQUENCE [LARGE SCALE GENOMIC DNA]</scope>
    <source>
        <strain evidence="2">Rhizoctonia solani AG1-IB 7/3/14</strain>
    </source>
</reference>
<dbReference type="AlphaFoldDB" id="A0A0B7FXF5"/>
<proteinExistence type="predicted"/>
<keyword evidence="3" id="KW-1185">Reference proteome</keyword>
<accession>A0A0B7FXF5</accession>
<organism evidence="2 3">
    <name type="scientific">Thanatephorus cucumeris (strain AG1-IB / isolate 7/3/14)</name>
    <name type="common">Lettuce bottom rot fungus</name>
    <name type="synonym">Rhizoctonia solani</name>
    <dbReference type="NCBI Taxonomy" id="1108050"/>
    <lineage>
        <taxon>Eukaryota</taxon>
        <taxon>Fungi</taxon>
        <taxon>Dikarya</taxon>
        <taxon>Basidiomycota</taxon>
        <taxon>Agaricomycotina</taxon>
        <taxon>Agaricomycetes</taxon>
        <taxon>Cantharellales</taxon>
        <taxon>Ceratobasidiaceae</taxon>
        <taxon>Rhizoctonia</taxon>
        <taxon>Rhizoctonia solani AG-1</taxon>
    </lineage>
</organism>
<feature type="compositionally biased region" description="Basic and acidic residues" evidence="1">
    <location>
        <begin position="276"/>
        <end position="286"/>
    </location>
</feature>
<sequence>MDVTAPRHLPHTHEQTQIPQVPTHAQATQRRRNPSTPRNFLVFPVQLDQPRPSLEAFPFTTYSAFDLKARHMYDRSLARGIDDIWVDTANYYKQRQSSRHEFIIFSVASGTGMQNFIALDRNGYIQGSSGLGGSGKNKLSFPAQDYFHVSHYGEMESLATHCGRNAPKSQYTHVEHVGLANGALPFAQLLVLVNTISEWEPGYKSTTNDHWFAGLIWECLIGIFESGIVRRKRFSNERGRLKGPKTKGHYEEYHQVTEKYRDDVVTFKSGLGDDKSEIIDDSDHKATNAQLPPTGPPKSPKSPFLITTPVKAPRSKFIRGRDIRNVERIRAASLHVKRVNKHATTPVPSAIDPHLHTRLNKELPSLPPEAEPIIRTRAKSLNNSMRGQKRLDLNDISTATSNVHVAATVTHKLKPPSPPHIPREFSWIQVDPHELDGHPRARVAYQARRSNTAYSLPTSSSNSTRIPRGHLNQRTKST</sequence>
<gene>
    <name evidence="2" type="ORF">RSOLAG1IB_10446</name>
</gene>
<feature type="compositionally biased region" description="Polar residues" evidence="1">
    <location>
        <begin position="15"/>
        <end position="37"/>
    </location>
</feature>
<name>A0A0B7FXF5_THACB</name>
<evidence type="ECO:0000313" key="3">
    <source>
        <dbReference type="Proteomes" id="UP000059188"/>
    </source>
</evidence>